<name>A0A8D8HIJ2_CULPI</name>
<dbReference type="EMBL" id="HBUE01213667">
    <property type="protein sequence ID" value="CAG6535648.1"/>
    <property type="molecule type" value="Transcribed_RNA"/>
</dbReference>
<feature type="region of interest" description="Disordered" evidence="1">
    <location>
        <begin position="1"/>
        <end position="59"/>
    </location>
</feature>
<reference evidence="2" key="1">
    <citation type="submission" date="2021-05" db="EMBL/GenBank/DDBJ databases">
        <authorList>
            <person name="Alioto T."/>
            <person name="Alioto T."/>
            <person name="Gomez Garrido J."/>
        </authorList>
    </citation>
    <scope>NUCLEOTIDE SEQUENCE</scope>
</reference>
<evidence type="ECO:0000313" key="2">
    <source>
        <dbReference type="EMBL" id="CAG6535648.1"/>
    </source>
</evidence>
<dbReference type="EMBL" id="HBUE01320177">
    <property type="protein sequence ID" value="CAG6587636.1"/>
    <property type="molecule type" value="Transcribed_RNA"/>
</dbReference>
<proteinExistence type="predicted"/>
<dbReference type="AlphaFoldDB" id="A0A8D8HIJ2"/>
<evidence type="ECO:0000256" key="1">
    <source>
        <dbReference type="SAM" id="MobiDB-lite"/>
    </source>
</evidence>
<sequence length="102" mass="11158">MAPHRFLPARTHPPNRPKLPPNSGIQSGKTPLLPHGRLPNFPRPNPSPQAGHSEVRFRRPQPHRVHLEDVPGRSECLPGFGGRVLLADGSAGFGGWRLRTCG</sequence>
<organism evidence="2">
    <name type="scientific">Culex pipiens</name>
    <name type="common">House mosquito</name>
    <dbReference type="NCBI Taxonomy" id="7175"/>
    <lineage>
        <taxon>Eukaryota</taxon>
        <taxon>Metazoa</taxon>
        <taxon>Ecdysozoa</taxon>
        <taxon>Arthropoda</taxon>
        <taxon>Hexapoda</taxon>
        <taxon>Insecta</taxon>
        <taxon>Pterygota</taxon>
        <taxon>Neoptera</taxon>
        <taxon>Endopterygota</taxon>
        <taxon>Diptera</taxon>
        <taxon>Nematocera</taxon>
        <taxon>Culicoidea</taxon>
        <taxon>Culicidae</taxon>
        <taxon>Culicinae</taxon>
        <taxon>Culicini</taxon>
        <taxon>Culex</taxon>
        <taxon>Culex</taxon>
    </lineage>
</organism>
<accession>A0A8D8HIJ2</accession>
<protein>
    <submittedName>
        <fullName evidence="2">(northern house mosquito) hypothetical protein</fullName>
    </submittedName>
</protein>